<reference evidence="2" key="1">
    <citation type="journal article" date="2023" name="Plant J.">
        <title>Genome sequences and population genomics provide insights into the demographic history, inbreeding, and mutation load of two 'living fossil' tree species of Dipteronia.</title>
        <authorList>
            <person name="Feng Y."/>
            <person name="Comes H.P."/>
            <person name="Chen J."/>
            <person name="Zhu S."/>
            <person name="Lu R."/>
            <person name="Zhang X."/>
            <person name="Li P."/>
            <person name="Qiu J."/>
            <person name="Olsen K.M."/>
            <person name="Qiu Y."/>
        </authorList>
    </citation>
    <scope>NUCLEOTIDE SEQUENCE</scope>
    <source>
        <strain evidence="2">NBL</strain>
    </source>
</reference>
<dbReference type="AlphaFoldDB" id="A0AAE0AVD3"/>
<keyword evidence="3" id="KW-1185">Reference proteome</keyword>
<sequence length="107" mass="11614">MQVEAPQVIQTDHLMYKRPYQTIWNVDLPISLVPSTHYRSTFRRVTSRDGCNTKSVPVVSGQSQQDTVCIDSAQQKPAAMIDAAPSDGARVDTAGLDPADAPSITAQ</sequence>
<feature type="region of interest" description="Disordered" evidence="1">
    <location>
        <begin position="84"/>
        <end position="107"/>
    </location>
</feature>
<evidence type="ECO:0000313" key="2">
    <source>
        <dbReference type="EMBL" id="KAK3224264.1"/>
    </source>
</evidence>
<dbReference type="Proteomes" id="UP001281410">
    <property type="component" value="Unassembled WGS sequence"/>
</dbReference>
<comment type="caution">
    <text evidence="2">The sequence shown here is derived from an EMBL/GenBank/DDBJ whole genome shotgun (WGS) entry which is preliminary data.</text>
</comment>
<proteinExistence type="predicted"/>
<evidence type="ECO:0000313" key="3">
    <source>
        <dbReference type="Proteomes" id="UP001281410"/>
    </source>
</evidence>
<name>A0AAE0AVD3_9ROSI</name>
<evidence type="ECO:0000256" key="1">
    <source>
        <dbReference type="SAM" id="MobiDB-lite"/>
    </source>
</evidence>
<accession>A0AAE0AVD3</accession>
<protein>
    <submittedName>
        <fullName evidence="2">Uncharacterized protein</fullName>
    </submittedName>
</protein>
<organism evidence="2 3">
    <name type="scientific">Dipteronia sinensis</name>
    <dbReference type="NCBI Taxonomy" id="43782"/>
    <lineage>
        <taxon>Eukaryota</taxon>
        <taxon>Viridiplantae</taxon>
        <taxon>Streptophyta</taxon>
        <taxon>Embryophyta</taxon>
        <taxon>Tracheophyta</taxon>
        <taxon>Spermatophyta</taxon>
        <taxon>Magnoliopsida</taxon>
        <taxon>eudicotyledons</taxon>
        <taxon>Gunneridae</taxon>
        <taxon>Pentapetalae</taxon>
        <taxon>rosids</taxon>
        <taxon>malvids</taxon>
        <taxon>Sapindales</taxon>
        <taxon>Sapindaceae</taxon>
        <taxon>Hippocastanoideae</taxon>
        <taxon>Acereae</taxon>
        <taxon>Dipteronia</taxon>
    </lineage>
</organism>
<dbReference type="EMBL" id="JANJYJ010000003">
    <property type="protein sequence ID" value="KAK3224264.1"/>
    <property type="molecule type" value="Genomic_DNA"/>
</dbReference>
<gene>
    <name evidence="2" type="ORF">Dsin_011289</name>
</gene>